<gene>
    <name evidence="1" type="ORF">A2Z42_00690</name>
</gene>
<sequence length="94" mass="10823">MFEEYGMLSSGESHIHFIAGGLDPFDRPMTVVQFAEGSRARSWFVLLPNINKVALFDQCNLETGEERRIIAVKPELIQVFRDYGLEFEILEEID</sequence>
<accession>A0A1G1WHR5</accession>
<organism evidence="1 2">
    <name type="scientific">Candidatus Woykebacteria bacterium RBG_19FT_COMBO_43_10</name>
    <dbReference type="NCBI Taxonomy" id="1802598"/>
    <lineage>
        <taxon>Bacteria</taxon>
        <taxon>Candidatus Woykeibacteriota</taxon>
    </lineage>
</organism>
<protein>
    <submittedName>
        <fullName evidence="1">Uncharacterized protein</fullName>
    </submittedName>
</protein>
<proteinExistence type="predicted"/>
<dbReference type="AlphaFoldDB" id="A0A1G1WHR5"/>
<evidence type="ECO:0000313" key="1">
    <source>
        <dbReference type="EMBL" id="OGY27243.1"/>
    </source>
</evidence>
<dbReference type="EMBL" id="MHCU01000044">
    <property type="protein sequence ID" value="OGY27243.1"/>
    <property type="molecule type" value="Genomic_DNA"/>
</dbReference>
<name>A0A1G1WHR5_9BACT</name>
<evidence type="ECO:0000313" key="2">
    <source>
        <dbReference type="Proteomes" id="UP000176645"/>
    </source>
</evidence>
<reference evidence="1 2" key="1">
    <citation type="journal article" date="2016" name="Nat. Commun.">
        <title>Thousands of microbial genomes shed light on interconnected biogeochemical processes in an aquifer system.</title>
        <authorList>
            <person name="Anantharaman K."/>
            <person name="Brown C.T."/>
            <person name="Hug L.A."/>
            <person name="Sharon I."/>
            <person name="Castelle C.J."/>
            <person name="Probst A.J."/>
            <person name="Thomas B.C."/>
            <person name="Singh A."/>
            <person name="Wilkins M.J."/>
            <person name="Karaoz U."/>
            <person name="Brodie E.L."/>
            <person name="Williams K.H."/>
            <person name="Hubbard S.S."/>
            <person name="Banfield J.F."/>
        </authorList>
    </citation>
    <scope>NUCLEOTIDE SEQUENCE [LARGE SCALE GENOMIC DNA]</scope>
</reference>
<dbReference type="Proteomes" id="UP000176645">
    <property type="component" value="Unassembled WGS sequence"/>
</dbReference>
<comment type="caution">
    <text evidence="1">The sequence shown here is derived from an EMBL/GenBank/DDBJ whole genome shotgun (WGS) entry which is preliminary data.</text>
</comment>